<protein>
    <submittedName>
        <fullName evidence="2">Uncharacterized protein</fullName>
    </submittedName>
</protein>
<feature type="compositionally biased region" description="Basic residues" evidence="1">
    <location>
        <begin position="1"/>
        <end position="12"/>
    </location>
</feature>
<dbReference type="Proteomes" id="UP000218209">
    <property type="component" value="Unassembled WGS sequence"/>
</dbReference>
<keyword evidence="3" id="KW-1185">Reference proteome</keyword>
<proteinExistence type="predicted"/>
<dbReference type="EMBL" id="KV920594">
    <property type="protein sequence ID" value="OSX68409.1"/>
    <property type="molecule type" value="Genomic_DNA"/>
</dbReference>
<dbReference type="AlphaFoldDB" id="A0A1X6NIG9"/>
<gene>
    <name evidence="2" type="ORF">BU14_2852s0001</name>
</gene>
<feature type="region of interest" description="Disordered" evidence="1">
    <location>
        <begin position="1"/>
        <end position="70"/>
    </location>
</feature>
<organism evidence="2 3">
    <name type="scientific">Porphyra umbilicalis</name>
    <name type="common">Purple laver</name>
    <name type="synonym">Red alga</name>
    <dbReference type="NCBI Taxonomy" id="2786"/>
    <lineage>
        <taxon>Eukaryota</taxon>
        <taxon>Rhodophyta</taxon>
        <taxon>Bangiophyceae</taxon>
        <taxon>Bangiales</taxon>
        <taxon>Bangiaceae</taxon>
        <taxon>Porphyra</taxon>
    </lineage>
</organism>
<name>A0A1X6NIG9_PORUM</name>
<evidence type="ECO:0000313" key="2">
    <source>
        <dbReference type="EMBL" id="OSX68409.1"/>
    </source>
</evidence>
<feature type="compositionally biased region" description="Low complexity" evidence="1">
    <location>
        <begin position="13"/>
        <end position="54"/>
    </location>
</feature>
<evidence type="ECO:0000256" key="1">
    <source>
        <dbReference type="SAM" id="MobiDB-lite"/>
    </source>
</evidence>
<evidence type="ECO:0000313" key="3">
    <source>
        <dbReference type="Proteomes" id="UP000218209"/>
    </source>
</evidence>
<sequence length="70" mass="7652">MTRRSSRRRRRPTWPSSATRRSSTRVAPTSGTRLGRPTRPPTTARCRPTSTCSTPRPAPSGRGTSTAARS</sequence>
<reference evidence="2 3" key="1">
    <citation type="submission" date="2017-03" db="EMBL/GenBank/DDBJ databases">
        <title>WGS assembly of Porphyra umbilicalis.</title>
        <authorList>
            <person name="Brawley S.H."/>
            <person name="Blouin N.A."/>
            <person name="Ficko-Blean E."/>
            <person name="Wheeler G.L."/>
            <person name="Lohr M."/>
            <person name="Goodson H.V."/>
            <person name="Jenkins J.W."/>
            <person name="Blaby-Haas C.E."/>
            <person name="Helliwell K.E."/>
            <person name="Chan C."/>
            <person name="Marriage T."/>
            <person name="Bhattacharya D."/>
            <person name="Klein A.S."/>
            <person name="Badis Y."/>
            <person name="Brodie J."/>
            <person name="Cao Y."/>
            <person name="Collen J."/>
            <person name="Dittami S.M."/>
            <person name="Gachon C.M."/>
            <person name="Green B.R."/>
            <person name="Karpowicz S."/>
            <person name="Kim J.W."/>
            <person name="Kudahl U."/>
            <person name="Lin S."/>
            <person name="Michel G."/>
            <person name="Mittag M."/>
            <person name="Olson B.J."/>
            <person name="Pangilinan J."/>
            <person name="Peng Y."/>
            <person name="Qiu H."/>
            <person name="Shu S."/>
            <person name="Singer J.T."/>
            <person name="Smith A.G."/>
            <person name="Sprecher B.N."/>
            <person name="Wagner V."/>
            <person name="Wang W."/>
            <person name="Wang Z.-Y."/>
            <person name="Yan J."/>
            <person name="Yarish C."/>
            <person name="Zoeuner-Riek S."/>
            <person name="Zhuang Y."/>
            <person name="Zou Y."/>
            <person name="Lindquist E.A."/>
            <person name="Grimwood J."/>
            <person name="Barry K."/>
            <person name="Rokhsar D.S."/>
            <person name="Schmutz J."/>
            <person name="Stiller J.W."/>
            <person name="Grossman A.R."/>
            <person name="Prochnik S.E."/>
        </authorList>
    </citation>
    <scope>NUCLEOTIDE SEQUENCE [LARGE SCALE GENOMIC DNA]</scope>
    <source>
        <strain evidence="2">4086291</strain>
    </source>
</reference>
<accession>A0A1X6NIG9</accession>